<comment type="caution">
    <text evidence="6">The sequence shown here is derived from an EMBL/GenBank/DDBJ whole genome shotgun (WGS) entry which is preliminary data.</text>
</comment>
<feature type="transmembrane region" description="Helical" evidence="5">
    <location>
        <begin position="288"/>
        <end position="309"/>
    </location>
</feature>
<dbReference type="Gene3D" id="1.20.1250.20">
    <property type="entry name" value="MFS general substrate transporter like domains"/>
    <property type="match status" value="1"/>
</dbReference>
<feature type="transmembrane region" description="Helical" evidence="5">
    <location>
        <begin position="360"/>
        <end position="378"/>
    </location>
</feature>
<evidence type="ECO:0000256" key="5">
    <source>
        <dbReference type="SAM" id="Phobius"/>
    </source>
</evidence>
<dbReference type="PANTHER" id="PTHR23501">
    <property type="entry name" value="MAJOR FACILITATOR SUPERFAMILY"/>
    <property type="match status" value="1"/>
</dbReference>
<evidence type="ECO:0000256" key="3">
    <source>
        <dbReference type="ARBA" id="ARBA00022989"/>
    </source>
</evidence>
<feature type="transmembrane region" description="Helical" evidence="5">
    <location>
        <begin position="35"/>
        <end position="57"/>
    </location>
</feature>
<reference evidence="6" key="1">
    <citation type="submission" date="2023-11" db="EMBL/GenBank/DDBJ databases">
        <authorList>
            <person name="De Vega J J."/>
            <person name="De Vega J J."/>
        </authorList>
    </citation>
    <scope>NUCLEOTIDE SEQUENCE</scope>
</reference>
<dbReference type="PANTHER" id="PTHR23501:SF87">
    <property type="entry name" value="SIDEROPHORE IRON TRANSPORTER 2"/>
    <property type="match status" value="1"/>
</dbReference>
<feature type="transmembrane region" description="Helical" evidence="5">
    <location>
        <begin position="141"/>
        <end position="157"/>
    </location>
</feature>
<dbReference type="InterPro" id="IPR036259">
    <property type="entry name" value="MFS_trans_sf"/>
</dbReference>
<keyword evidence="3 5" id="KW-1133">Transmembrane helix</keyword>
<name>A0AAD2HJM6_9AGAR</name>
<feature type="transmembrane region" description="Helical" evidence="5">
    <location>
        <begin position="163"/>
        <end position="185"/>
    </location>
</feature>
<comment type="subcellular location">
    <subcellularLocation>
        <location evidence="1">Membrane</location>
        <topology evidence="1">Multi-pass membrane protein</topology>
    </subcellularLocation>
</comment>
<dbReference type="GO" id="GO:0005886">
    <property type="term" value="C:plasma membrane"/>
    <property type="evidence" value="ECO:0007669"/>
    <property type="project" value="TreeGrafter"/>
</dbReference>
<dbReference type="Proteomes" id="UP001295794">
    <property type="component" value="Unassembled WGS sequence"/>
</dbReference>
<keyword evidence="4 5" id="KW-0472">Membrane</keyword>
<keyword evidence="2 5" id="KW-0812">Transmembrane</keyword>
<keyword evidence="7" id="KW-1185">Reference proteome</keyword>
<evidence type="ECO:0000256" key="4">
    <source>
        <dbReference type="ARBA" id="ARBA00023136"/>
    </source>
</evidence>
<evidence type="ECO:0000313" key="6">
    <source>
        <dbReference type="EMBL" id="CAK5277198.1"/>
    </source>
</evidence>
<dbReference type="GO" id="GO:0022857">
    <property type="term" value="F:transmembrane transporter activity"/>
    <property type="evidence" value="ECO:0007669"/>
    <property type="project" value="TreeGrafter"/>
</dbReference>
<sequence length="620" mass="67136">MSLDEKVHDARERDDSLVEAPGTQSGVLRVEAIQAVWGTTSKIVLFISIALASYMYILDNGTNWAWASYASIQFGHYQQFAAIQCAMAILLAIGKPLFAKLTDAAGRAEVSASSRALHPRLTTPLGYRRAHVSMLRCQQQLIDPQLALFFYVLGYVIDAATPTMAGLGAGLCIWELGFSGLQIALQIVIADVVTLRWRPIVSGLSTGGWYFINFYANGQITSRLTAAGGPGWRWGYGIYAICYLPALLPIIFTLMWAQRRAKAQGLIHKQEPRPVKTTVHNFCSEVDFVGLFLLAASLALVFLPIVLAGGAYATTTWHNPAVPAMMVIGGAVTFPAFVFWEARMAQHPVIPWRVLGNRTVLAGCAINFFDFISFYLSYNELYGFVSATTRWDIGNLVYFTNAQSLCLTFFGLGWAVFAGIFKTGYRRALIAALAIRLLGIGIMFYARSHQSTGALVMTQIIQGMGGGIAAFASQIGAQGAVPHQDVALATAALLLSAELGNVVGTAAAGAIWNNRLPAEIAKHVPALNSTQIAGFVGSPTLVRGLTGQEYTDMVSAYSATMHTLLVPAIVFAVFPLLATFFVQDFRLLDIQNAVEVKRLDGRKATDADPSIDPTVLEEKV</sequence>
<feature type="transmembrane region" description="Helical" evidence="5">
    <location>
        <begin position="77"/>
        <end position="98"/>
    </location>
</feature>
<dbReference type="SUPFAM" id="SSF103473">
    <property type="entry name" value="MFS general substrate transporter"/>
    <property type="match status" value="1"/>
</dbReference>
<gene>
    <name evidence="6" type="ORF">MYCIT1_LOCUS26058</name>
</gene>
<dbReference type="AlphaFoldDB" id="A0AAD2HJM6"/>
<evidence type="ECO:0000313" key="7">
    <source>
        <dbReference type="Proteomes" id="UP001295794"/>
    </source>
</evidence>
<feature type="transmembrane region" description="Helical" evidence="5">
    <location>
        <begin position="321"/>
        <end position="340"/>
    </location>
</feature>
<feature type="transmembrane region" description="Helical" evidence="5">
    <location>
        <begin position="197"/>
        <end position="216"/>
    </location>
</feature>
<evidence type="ECO:0000256" key="2">
    <source>
        <dbReference type="ARBA" id="ARBA00022692"/>
    </source>
</evidence>
<dbReference type="EMBL" id="CAVNYO010000419">
    <property type="protein sequence ID" value="CAK5277198.1"/>
    <property type="molecule type" value="Genomic_DNA"/>
</dbReference>
<accession>A0AAD2HJM6</accession>
<feature type="transmembrane region" description="Helical" evidence="5">
    <location>
        <begin position="564"/>
        <end position="582"/>
    </location>
</feature>
<feature type="transmembrane region" description="Helical" evidence="5">
    <location>
        <begin position="428"/>
        <end position="446"/>
    </location>
</feature>
<protein>
    <submittedName>
        <fullName evidence="6">Uncharacterized protein</fullName>
    </submittedName>
</protein>
<feature type="transmembrane region" description="Helical" evidence="5">
    <location>
        <begin position="398"/>
        <end position="421"/>
    </location>
</feature>
<feature type="transmembrane region" description="Helical" evidence="5">
    <location>
        <begin position="236"/>
        <end position="257"/>
    </location>
</feature>
<evidence type="ECO:0000256" key="1">
    <source>
        <dbReference type="ARBA" id="ARBA00004141"/>
    </source>
</evidence>
<proteinExistence type="predicted"/>
<organism evidence="6 7">
    <name type="scientific">Mycena citricolor</name>
    <dbReference type="NCBI Taxonomy" id="2018698"/>
    <lineage>
        <taxon>Eukaryota</taxon>
        <taxon>Fungi</taxon>
        <taxon>Dikarya</taxon>
        <taxon>Basidiomycota</taxon>
        <taxon>Agaricomycotina</taxon>
        <taxon>Agaricomycetes</taxon>
        <taxon>Agaricomycetidae</taxon>
        <taxon>Agaricales</taxon>
        <taxon>Marasmiineae</taxon>
        <taxon>Mycenaceae</taxon>
        <taxon>Mycena</taxon>
    </lineage>
</organism>